<name>A0A7X0NGX4_9GAMM</name>
<sequence>MTLVNKLISDPTTSFWLKARLEEVGHRDPVDFLNDIEVLAQVLEIQLLEESSTAIK</sequence>
<accession>A0A7X0NGX4</accession>
<keyword evidence="2" id="KW-1185">Reference proteome</keyword>
<dbReference type="RefSeq" id="WP_184423939.1">
    <property type="nucleotide sequence ID" value="NZ_BAABLB010000028.1"/>
</dbReference>
<protein>
    <submittedName>
        <fullName evidence="1">Uncharacterized protein</fullName>
    </submittedName>
</protein>
<dbReference type="Proteomes" id="UP000537141">
    <property type="component" value="Unassembled WGS sequence"/>
</dbReference>
<reference evidence="1 2" key="1">
    <citation type="submission" date="2020-08" db="EMBL/GenBank/DDBJ databases">
        <title>Genomic Encyclopedia of Type Strains, Phase IV (KMG-IV): sequencing the most valuable type-strain genomes for metagenomic binning, comparative biology and taxonomic classification.</title>
        <authorList>
            <person name="Goeker M."/>
        </authorList>
    </citation>
    <scope>NUCLEOTIDE SEQUENCE [LARGE SCALE GENOMIC DNA]</scope>
    <source>
        <strain evidence="1 2">DSM 26287</strain>
    </source>
</reference>
<dbReference type="EMBL" id="JACHHU010000010">
    <property type="protein sequence ID" value="MBB6543140.1"/>
    <property type="molecule type" value="Genomic_DNA"/>
</dbReference>
<evidence type="ECO:0000313" key="2">
    <source>
        <dbReference type="Proteomes" id="UP000537141"/>
    </source>
</evidence>
<dbReference type="AlphaFoldDB" id="A0A7X0NGX4"/>
<gene>
    <name evidence="1" type="ORF">HNQ55_001647</name>
</gene>
<proteinExistence type="predicted"/>
<organism evidence="1 2">
    <name type="scientific">Thalassotalea piscium</name>
    <dbReference type="NCBI Taxonomy" id="1230533"/>
    <lineage>
        <taxon>Bacteria</taxon>
        <taxon>Pseudomonadati</taxon>
        <taxon>Pseudomonadota</taxon>
        <taxon>Gammaproteobacteria</taxon>
        <taxon>Alteromonadales</taxon>
        <taxon>Colwelliaceae</taxon>
        <taxon>Thalassotalea</taxon>
    </lineage>
</organism>
<comment type="caution">
    <text evidence="1">The sequence shown here is derived from an EMBL/GenBank/DDBJ whole genome shotgun (WGS) entry which is preliminary data.</text>
</comment>
<evidence type="ECO:0000313" key="1">
    <source>
        <dbReference type="EMBL" id="MBB6543140.1"/>
    </source>
</evidence>